<keyword evidence="2" id="KW-0184">Conjugation</keyword>
<reference evidence="6 7" key="1">
    <citation type="submission" date="2017-01" db="EMBL/GenBank/DDBJ databases">
        <authorList>
            <person name="Mah S.A."/>
            <person name="Swanson W.J."/>
            <person name="Moy G.W."/>
            <person name="Vacquier V.D."/>
        </authorList>
    </citation>
    <scope>NUCLEOTIDE SEQUENCE [LARGE SCALE GENOMIC DNA]</scope>
    <source>
        <strain evidence="6 7">DSM 11589</strain>
    </source>
</reference>
<feature type="coiled-coil region" evidence="3">
    <location>
        <begin position="336"/>
        <end position="383"/>
    </location>
</feature>
<sequence length="498" mass="54929">MGFCETRASGAPRTPFLRQEEEALAIYSLNHRSIGKSTHAPGTAGAHVDYITRDSAARIVLSQHMPSHRHEAHAWLDQAEASDRKNGRVCDKVMLALPRELSPEERAELVRDFARQVGQGKAPWLAAIHDKGADAQNPHAHLVIRDKDPETGKRVAGLSEKGSTERLRELWEAIANAHLQRAGHTARIDRRTLAAQGIDRKAQIHVGPRANAMAEQGKTPVSKIRKDHQGRVIRYPEIDYSVRGMKTRGQHNAKIINLNEQKAKDEARKWDLSSWEEAVESARKEGFASLVERAEIGLQVAKEFVEARKPLPHYHSEVNAVAEKRWKAIGDDRRAAEQARQEKVAKEAEARRREQAAEKTALANRYEARLRLAEATAKAAKGAEGQKSQIEQAHPWRSRLHKVGLSFGPLADVESRVSAAQKAKEELFADAAGCEAFEERKAALEAQKRAQKAAVEKAQALEKGQGHQVKSGPEKSITSAKAPQKGKGVSRGDGGIGL</sequence>
<keyword evidence="3" id="KW-0175">Coiled coil</keyword>
<evidence type="ECO:0000256" key="3">
    <source>
        <dbReference type="SAM" id="Coils"/>
    </source>
</evidence>
<keyword evidence="7" id="KW-1185">Reference proteome</keyword>
<dbReference type="EMBL" id="FTOA01000019">
    <property type="protein sequence ID" value="SIT20999.1"/>
    <property type="molecule type" value="Genomic_DNA"/>
</dbReference>
<name>A0A1N7QE18_9PROT</name>
<accession>A0A1N7QE18</accession>
<feature type="domain" description="MobA/MobL protein" evidence="5">
    <location>
        <begin position="45"/>
        <end position="215"/>
    </location>
</feature>
<evidence type="ECO:0000256" key="2">
    <source>
        <dbReference type="ARBA" id="ARBA00022971"/>
    </source>
</evidence>
<feature type="compositionally biased region" description="Gly residues" evidence="4">
    <location>
        <begin position="489"/>
        <end position="498"/>
    </location>
</feature>
<evidence type="ECO:0000313" key="6">
    <source>
        <dbReference type="EMBL" id="SIT20999.1"/>
    </source>
</evidence>
<dbReference type="STRING" id="80876.SAMN05421779_1193"/>
<proteinExistence type="inferred from homology"/>
<feature type="region of interest" description="Disordered" evidence="4">
    <location>
        <begin position="453"/>
        <end position="498"/>
    </location>
</feature>
<dbReference type="AlphaFoldDB" id="A0A1N7QE18"/>
<evidence type="ECO:0000259" key="5">
    <source>
        <dbReference type="Pfam" id="PF03389"/>
    </source>
</evidence>
<dbReference type="InterPro" id="IPR005053">
    <property type="entry name" value="MobA_MobL"/>
</dbReference>
<evidence type="ECO:0000313" key="7">
    <source>
        <dbReference type="Proteomes" id="UP000185678"/>
    </source>
</evidence>
<protein>
    <submittedName>
        <fullName evidence="6">MobA/MobL family protein</fullName>
    </submittedName>
</protein>
<dbReference type="OrthoDB" id="1826980at2"/>
<organism evidence="6 7">
    <name type="scientific">Insolitispirillum peregrinum</name>
    <dbReference type="NCBI Taxonomy" id="80876"/>
    <lineage>
        <taxon>Bacteria</taxon>
        <taxon>Pseudomonadati</taxon>
        <taxon>Pseudomonadota</taxon>
        <taxon>Alphaproteobacteria</taxon>
        <taxon>Rhodospirillales</taxon>
        <taxon>Novispirillaceae</taxon>
        <taxon>Insolitispirillum</taxon>
    </lineage>
</organism>
<comment type="similarity">
    <text evidence="1">Belongs to the MobA/MobL family.</text>
</comment>
<dbReference type="Pfam" id="PF03389">
    <property type="entry name" value="MobA_MobL"/>
    <property type="match status" value="1"/>
</dbReference>
<dbReference type="Gene3D" id="3.30.930.30">
    <property type="match status" value="1"/>
</dbReference>
<evidence type="ECO:0000256" key="4">
    <source>
        <dbReference type="SAM" id="MobiDB-lite"/>
    </source>
</evidence>
<evidence type="ECO:0000256" key="1">
    <source>
        <dbReference type="ARBA" id="ARBA00010873"/>
    </source>
</evidence>
<dbReference type="Proteomes" id="UP000185678">
    <property type="component" value="Unassembled WGS sequence"/>
</dbReference>
<gene>
    <name evidence="6" type="ORF">SAMN05421779_1193</name>
</gene>